<comment type="caution">
    <text evidence="1">The sequence shown here is derived from an EMBL/GenBank/DDBJ whole genome shotgun (WGS) entry which is preliminary data.</text>
</comment>
<protein>
    <submittedName>
        <fullName evidence="1">Uncharacterized protein</fullName>
    </submittedName>
</protein>
<gene>
    <name evidence="1" type="ORF">Slati_2154200</name>
</gene>
<dbReference type="EMBL" id="JACGWN010000007">
    <property type="protein sequence ID" value="KAL0444315.1"/>
    <property type="molecule type" value="Genomic_DNA"/>
</dbReference>
<reference evidence="1" key="2">
    <citation type="journal article" date="2024" name="Plant">
        <title>Genomic evolution and insights into agronomic trait innovations of Sesamum species.</title>
        <authorList>
            <person name="Miao H."/>
            <person name="Wang L."/>
            <person name="Qu L."/>
            <person name="Liu H."/>
            <person name="Sun Y."/>
            <person name="Le M."/>
            <person name="Wang Q."/>
            <person name="Wei S."/>
            <person name="Zheng Y."/>
            <person name="Lin W."/>
            <person name="Duan Y."/>
            <person name="Cao H."/>
            <person name="Xiong S."/>
            <person name="Wang X."/>
            <person name="Wei L."/>
            <person name="Li C."/>
            <person name="Ma Q."/>
            <person name="Ju M."/>
            <person name="Zhao R."/>
            <person name="Li G."/>
            <person name="Mu C."/>
            <person name="Tian Q."/>
            <person name="Mei H."/>
            <person name="Zhang T."/>
            <person name="Gao T."/>
            <person name="Zhang H."/>
        </authorList>
    </citation>
    <scope>NUCLEOTIDE SEQUENCE</scope>
    <source>
        <strain evidence="1">KEN1</strain>
    </source>
</reference>
<reference evidence="1" key="1">
    <citation type="submission" date="2020-06" db="EMBL/GenBank/DDBJ databases">
        <authorList>
            <person name="Li T."/>
            <person name="Hu X."/>
            <person name="Zhang T."/>
            <person name="Song X."/>
            <person name="Zhang H."/>
            <person name="Dai N."/>
            <person name="Sheng W."/>
            <person name="Hou X."/>
            <person name="Wei L."/>
        </authorList>
    </citation>
    <scope>NUCLEOTIDE SEQUENCE</scope>
    <source>
        <strain evidence="1">KEN1</strain>
        <tissue evidence="1">Leaf</tissue>
    </source>
</reference>
<dbReference type="AlphaFoldDB" id="A0AAW2WW34"/>
<sequence length="201" mass="23373">MFDEHNSLTKVLRMARDRFRESDYVPGWLRFIVTRKKDGRKYNLLTTSEVVELIVGDGQQLSGTRDIVIKERGSVGKRFVLPSSFTGEPRYLVQNYQDAIEGWFREVCSLLESDCADCFFTICWHLWNNRNKKLMEGKWQQPMDIVLSVDRYLQEFVEASKSLSPRDLSSQCSWIWQPPLQGWVKISFDGAVFASRVEMGA</sequence>
<proteinExistence type="predicted"/>
<accession>A0AAW2WW34</accession>
<dbReference type="PANTHER" id="PTHR45786:SF74">
    <property type="entry name" value="ATP-DEPENDENT DNA HELICASE"/>
    <property type="match status" value="1"/>
</dbReference>
<name>A0AAW2WW34_9LAMI</name>
<dbReference type="PANTHER" id="PTHR45786">
    <property type="entry name" value="DNA BINDING PROTEIN-LIKE"/>
    <property type="match status" value="1"/>
</dbReference>
<organism evidence="1">
    <name type="scientific">Sesamum latifolium</name>
    <dbReference type="NCBI Taxonomy" id="2727402"/>
    <lineage>
        <taxon>Eukaryota</taxon>
        <taxon>Viridiplantae</taxon>
        <taxon>Streptophyta</taxon>
        <taxon>Embryophyta</taxon>
        <taxon>Tracheophyta</taxon>
        <taxon>Spermatophyta</taxon>
        <taxon>Magnoliopsida</taxon>
        <taxon>eudicotyledons</taxon>
        <taxon>Gunneridae</taxon>
        <taxon>Pentapetalae</taxon>
        <taxon>asterids</taxon>
        <taxon>lamiids</taxon>
        <taxon>Lamiales</taxon>
        <taxon>Pedaliaceae</taxon>
        <taxon>Sesamum</taxon>
    </lineage>
</organism>
<evidence type="ECO:0000313" key="1">
    <source>
        <dbReference type="EMBL" id="KAL0444315.1"/>
    </source>
</evidence>